<dbReference type="Proteomes" id="UP001164768">
    <property type="component" value="Chromosome"/>
</dbReference>
<dbReference type="Proteomes" id="UP000217918">
    <property type="component" value="Unassembled WGS sequence"/>
</dbReference>
<evidence type="ECO:0000313" key="5">
    <source>
        <dbReference type="EMBL" id="WAD02660.1"/>
    </source>
</evidence>
<evidence type="ECO:0000313" key="7">
    <source>
        <dbReference type="Proteomes" id="UP000307074"/>
    </source>
</evidence>
<dbReference type="Gene3D" id="3.10.180.10">
    <property type="entry name" value="2,3-Dihydroxybiphenyl 1,2-Dioxygenase, domain 1"/>
    <property type="match status" value="1"/>
</dbReference>
<evidence type="ECO:0000313" key="3">
    <source>
        <dbReference type="EMBL" id="PBQ24393.1"/>
    </source>
</evidence>
<sequence>MNIRNIDHLTLTVSDIERSIRWYHEVFDLPIIEFDDGRQGVKVGKQKLNFQQSDTPHLPVANHPTIGAADFAIIATDPLANILSHLTNYAVEIVDGPVTKQGALGPMTSVYVRDPDENLIEIGKYEK</sequence>
<accession>A0A0C1PTK3</accession>
<dbReference type="SUPFAM" id="SSF54593">
    <property type="entry name" value="Glyoxalase/Bleomycin resistance protein/Dihydroxybiphenyl dioxygenase"/>
    <property type="match status" value="1"/>
</dbReference>
<evidence type="ECO:0000313" key="6">
    <source>
        <dbReference type="Proteomes" id="UP000217918"/>
    </source>
</evidence>
<evidence type="ECO:0000313" key="4">
    <source>
        <dbReference type="EMBL" id="QCZ53836.1"/>
    </source>
</evidence>
<organism evidence="3 6">
    <name type="scientific">Levilactobacillus brevis</name>
    <name type="common">Lactobacillus brevis</name>
    <dbReference type="NCBI Taxonomy" id="1580"/>
    <lineage>
        <taxon>Bacteria</taxon>
        <taxon>Bacillati</taxon>
        <taxon>Bacillota</taxon>
        <taxon>Bacilli</taxon>
        <taxon>Lactobacillales</taxon>
        <taxon>Lactobacillaceae</taxon>
        <taxon>Levilactobacillus</taxon>
    </lineage>
</organism>
<dbReference type="InterPro" id="IPR037523">
    <property type="entry name" value="VOC_core"/>
</dbReference>
<evidence type="ECO:0000313" key="2">
    <source>
        <dbReference type="EMBL" id="MBS1009915.1"/>
    </source>
</evidence>
<reference evidence="2" key="3">
    <citation type="submission" date="2020-12" db="EMBL/GenBank/DDBJ databases">
        <authorList>
            <person name="Mcmullen J.G."/>
        </authorList>
    </citation>
    <scope>NUCLEOTIDE SEQUENCE</scope>
    <source>
        <strain evidence="2">Dm-2019-70</strain>
    </source>
</reference>
<dbReference type="EMBL" id="JAERKF010000003">
    <property type="protein sequence ID" value="MBS1009915.1"/>
    <property type="molecule type" value="Genomic_DNA"/>
</dbReference>
<dbReference type="EMBL" id="CP113117">
    <property type="protein sequence ID" value="WAD02660.1"/>
    <property type="molecule type" value="Genomic_DNA"/>
</dbReference>
<protein>
    <submittedName>
        <fullName evidence="4">Lactoylglutathione lyase related lyase</fullName>
    </submittedName>
    <submittedName>
        <fullName evidence="2">VOC family protein</fullName>
    </submittedName>
    <submittedName>
        <fullName evidence="3">VOC family virulence protein</fullName>
    </submittedName>
</protein>
<dbReference type="Proteomes" id="UP000307074">
    <property type="component" value="Chromosome"/>
</dbReference>
<proteinExistence type="predicted"/>
<dbReference type="PANTHER" id="PTHR21366:SF14">
    <property type="entry name" value="GLYOXALASE DOMAIN-CONTAINING PROTEIN 5"/>
    <property type="match status" value="1"/>
</dbReference>
<dbReference type="AlphaFoldDB" id="A0A0C1PTK3"/>
<feature type="domain" description="VOC" evidence="1">
    <location>
        <begin position="5"/>
        <end position="125"/>
    </location>
</feature>
<dbReference type="InterPro" id="IPR050383">
    <property type="entry name" value="GlyoxalaseI/FosfomycinResist"/>
</dbReference>
<dbReference type="InterPro" id="IPR004360">
    <property type="entry name" value="Glyas_Fos-R_dOase_dom"/>
</dbReference>
<dbReference type="PROSITE" id="PS51819">
    <property type="entry name" value="VOC"/>
    <property type="match status" value="1"/>
</dbReference>
<dbReference type="PANTHER" id="PTHR21366">
    <property type="entry name" value="GLYOXALASE FAMILY PROTEIN"/>
    <property type="match status" value="1"/>
</dbReference>
<dbReference type="GeneID" id="56993645"/>
<reference evidence="3 6" key="1">
    <citation type="submission" date="2017-09" db="EMBL/GenBank/DDBJ databases">
        <title>Genome sequence of Lactobacillus brevis D7.</title>
        <authorList>
            <person name="Kwon M.-S."/>
            <person name="Lim S.K."/>
            <person name="Choi H.-J."/>
        </authorList>
    </citation>
    <scope>NUCLEOTIDE SEQUENCE [LARGE SCALE GENOMIC DNA]</scope>
    <source>
        <strain evidence="3 6">D7</strain>
    </source>
</reference>
<evidence type="ECO:0000259" key="1">
    <source>
        <dbReference type="PROSITE" id="PS51819"/>
    </source>
</evidence>
<dbReference type="EMBL" id="NVYO01000001">
    <property type="protein sequence ID" value="PBQ24393.1"/>
    <property type="molecule type" value="Genomic_DNA"/>
</dbReference>
<gene>
    <name evidence="3" type="ORF">CNR29_10375</name>
    <name evidence="2" type="ORF">JK167_03575</name>
    <name evidence="5" type="ORF">ORR04_05665</name>
    <name evidence="4" type="ORF">UCCLBBS449_1908</name>
</gene>
<dbReference type="Proteomes" id="UP000676478">
    <property type="component" value="Unassembled WGS sequence"/>
</dbReference>
<dbReference type="RefSeq" id="WP_011668402.1">
    <property type="nucleotide sequence ID" value="NZ_BBOW01000086.1"/>
</dbReference>
<dbReference type="InterPro" id="IPR029068">
    <property type="entry name" value="Glyas_Bleomycin-R_OHBP_Dase"/>
</dbReference>
<dbReference type="OrthoDB" id="9802805at2"/>
<name>A0A0C1PTK3_LEVBR</name>
<dbReference type="OMA" id="FGTHKIN"/>
<reference evidence="2" key="4">
    <citation type="submission" date="2022-09" db="EMBL/GenBank/DDBJ databases">
        <title>Genome-inferred correspondence between phylogeny and metabolic traits in the wild Drosophila gut microbiome.</title>
        <authorList>
            <person name="Bueno E."/>
            <person name="Blow F."/>
            <person name="Douglas A.E."/>
        </authorList>
    </citation>
    <scope>NUCLEOTIDE SEQUENCE</scope>
    <source>
        <strain evidence="2">Dm-2019-70</strain>
    </source>
</reference>
<dbReference type="GO" id="GO:0016829">
    <property type="term" value="F:lyase activity"/>
    <property type="evidence" value="ECO:0007669"/>
    <property type="project" value="UniProtKB-KW"/>
</dbReference>
<keyword evidence="4" id="KW-0456">Lyase</keyword>
<reference evidence="4 7" key="2">
    <citation type="submission" date="2018-07" db="EMBL/GenBank/DDBJ databases">
        <authorList>
            <person name="Feyereisen M."/>
        </authorList>
    </citation>
    <scope>NUCLEOTIDE SEQUENCE [LARGE SCALE GENOMIC DNA]</scope>
    <source>
        <strain evidence="4 7">UCCLBBS449</strain>
    </source>
</reference>
<reference evidence="5" key="5">
    <citation type="submission" date="2022-11" db="EMBL/GenBank/DDBJ databases">
        <title>Whole genome sequence of Levilactobacillus brevis SMB091.</title>
        <authorList>
            <person name="Kim J.-M."/>
            <person name="Kim O.-C."/>
            <person name="Choi Y.H."/>
            <person name="Han N.S."/>
            <person name="Hurh B."/>
        </authorList>
    </citation>
    <scope>NUCLEOTIDE SEQUENCE</scope>
    <source>
        <strain evidence="5">SMB091</strain>
    </source>
</reference>
<dbReference type="Pfam" id="PF00903">
    <property type="entry name" value="Glyoxalase"/>
    <property type="match status" value="1"/>
</dbReference>
<dbReference type="EMBL" id="CP031198">
    <property type="protein sequence ID" value="QCZ53836.1"/>
    <property type="molecule type" value="Genomic_DNA"/>
</dbReference>